<gene>
    <name evidence="8" type="ORF">Plil01_001300300</name>
</gene>
<evidence type="ECO:0000313" key="8">
    <source>
        <dbReference type="EMBL" id="GMF30483.1"/>
    </source>
</evidence>
<dbReference type="GO" id="GO:0140359">
    <property type="term" value="F:ABC-type transporter activity"/>
    <property type="evidence" value="ECO:0007669"/>
    <property type="project" value="InterPro"/>
</dbReference>
<keyword evidence="3 6" id="KW-0812">Transmembrane</keyword>
<evidence type="ECO:0000256" key="3">
    <source>
        <dbReference type="ARBA" id="ARBA00022692"/>
    </source>
</evidence>
<feature type="transmembrane region" description="Helical" evidence="6">
    <location>
        <begin position="41"/>
        <end position="67"/>
    </location>
</feature>
<organism evidence="8 9">
    <name type="scientific">Phytophthora lilii</name>
    <dbReference type="NCBI Taxonomy" id="2077276"/>
    <lineage>
        <taxon>Eukaryota</taxon>
        <taxon>Sar</taxon>
        <taxon>Stramenopiles</taxon>
        <taxon>Oomycota</taxon>
        <taxon>Peronosporomycetes</taxon>
        <taxon>Peronosporales</taxon>
        <taxon>Peronosporaceae</taxon>
        <taxon>Phytophthora</taxon>
    </lineage>
</organism>
<dbReference type="InterPro" id="IPR013525">
    <property type="entry name" value="ABC2_TM"/>
</dbReference>
<evidence type="ECO:0000256" key="2">
    <source>
        <dbReference type="ARBA" id="ARBA00022448"/>
    </source>
</evidence>
<keyword evidence="2" id="KW-0813">Transport</keyword>
<evidence type="ECO:0000256" key="5">
    <source>
        <dbReference type="ARBA" id="ARBA00023136"/>
    </source>
</evidence>
<dbReference type="GO" id="GO:0016020">
    <property type="term" value="C:membrane"/>
    <property type="evidence" value="ECO:0007669"/>
    <property type="project" value="UniProtKB-SubCell"/>
</dbReference>
<accession>A0A9W6UBL5</accession>
<dbReference type="AlphaFoldDB" id="A0A9W6UBL5"/>
<reference evidence="8" key="1">
    <citation type="submission" date="2023-04" db="EMBL/GenBank/DDBJ databases">
        <title>Phytophthora lilii NBRC 32176.</title>
        <authorList>
            <person name="Ichikawa N."/>
            <person name="Sato H."/>
            <person name="Tonouchi N."/>
        </authorList>
    </citation>
    <scope>NUCLEOTIDE SEQUENCE</scope>
    <source>
        <strain evidence="8">NBRC 32176</strain>
    </source>
</reference>
<dbReference type="EMBL" id="BSXW01000840">
    <property type="protein sequence ID" value="GMF30483.1"/>
    <property type="molecule type" value="Genomic_DNA"/>
</dbReference>
<keyword evidence="4 6" id="KW-1133">Transmembrane helix</keyword>
<sequence length="238" mass="26057">MVFSVMGFAGITTFNGMVSVAAEERAVFYRELASQTYNAFWYFFASTTVMEVPYTLVSVLLCMVAFYPVVGFTGVAAFFTFYLILTIYVLFQVYLAEFVVFLTLNIEVAEILGMVVNLITYLLAGYSPPASSLPAGVKRVYYINPLTYTLSALSTIVFGDCPGDGGSSSSSIGCNQVMNAPPSFPDEITYIGATTNNEKYNYFSLLVVAPRKQERGTLKTPSISGLRLTTRSSCTSRC</sequence>
<keyword evidence="5 6" id="KW-0472">Membrane</keyword>
<name>A0A9W6UBL5_9STRA</name>
<feature type="transmembrane region" description="Helical" evidence="6">
    <location>
        <begin position="101"/>
        <end position="124"/>
    </location>
</feature>
<evidence type="ECO:0000259" key="7">
    <source>
        <dbReference type="Pfam" id="PF01061"/>
    </source>
</evidence>
<proteinExistence type="predicted"/>
<feature type="transmembrane region" description="Helical" evidence="6">
    <location>
        <begin position="74"/>
        <end position="95"/>
    </location>
</feature>
<dbReference type="PANTHER" id="PTHR19241">
    <property type="entry name" value="ATP-BINDING CASSETTE TRANSPORTER"/>
    <property type="match status" value="1"/>
</dbReference>
<protein>
    <submittedName>
        <fullName evidence="8">Unnamed protein product</fullName>
    </submittedName>
</protein>
<comment type="caution">
    <text evidence="8">The sequence shown here is derived from an EMBL/GenBank/DDBJ whole genome shotgun (WGS) entry which is preliminary data.</text>
</comment>
<feature type="domain" description="ABC-2 type transporter transmembrane" evidence="7">
    <location>
        <begin position="2"/>
        <end position="158"/>
    </location>
</feature>
<evidence type="ECO:0000256" key="1">
    <source>
        <dbReference type="ARBA" id="ARBA00004141"/>
    </source>
</evidence>
<dbReference type="Pfam" id="PF01061">
    <property type="entry name" value="ABC2_membrane"/>
    <property type="match status" value="1"/>
</dbReference>
<evidence type="ECO:0000256" key="4">
    <source>
        <dbReference type="ARBA" id="ARBA00022989"/>
    </source>
</evidence>
<comment type="subcellular location">
    <subcellularLocation>
        <location evidence="1">Membrane</location>
        <topology evidence="1">Multi-pass membrane protein</topology>
    </subcellularLocation>
</comment>
<keyword evidence="9" id="KW-1185">Reference proteome</keyword>
<dbReference type="Proteomes" id="UP001165083">
    <property type="component" value="Unassembled WGS sequence"/>
</dbReference>
<evidence type="ECO:0000313" key="9">
    <source>
        <dbReference type="Proteomes" id="UP001165083"/>
    </source>
</evidence>
<evidence type="ECO:0000256" key="6">
    <source>
        <dbReference type="SAM" id="Phobius"/>
    </source>
</evidence>
<dbReference type="OrthoDB" id="111636at2759"/>